<evidence type="ECO:0000313" key="2">
    <source>
        <dbReference type="EMBL" id="MBX0296649.1"/>
    </source>
</evidence>
<dbReference type="Proteomes" id="UP001430455">
    <property type="component" value="Unassembled WGS sequence"/>
</dbReference>
<gene>
    <name evidence="2" type="ORF">EGH23_17365</name>
</gene>
<sequence length="56" mass="6071">MSEADTSPVHDIGLIPTDVDGQDGRPVVPHRVLRAIDDIKEGNTASKEDIESVLNF</sequence>
<keyword evidence="3" id="KW-1185">Reference proteome</keyword>
<feature type="region of interest" description="Disordered" evidence="1">
    <location>
        <begin position="1"/>
        <end position="26"/>
    </location>
</feature>
<proteinExistence type="predicted"/>
<protein>
    <submittedName>
        <fullName evidence="2">Uncharacterized protein</fullName>
    </submittedName>
</protein>
<comment type="caution">
    <text evidence="2">The sequence shown here is derived from an EMBL/GenBank/DDBJ whole genome shotgun (WGS) entry which is preliminary data.</text>
</comment>
<evidence type="ECO:0000256" key="1">
    <source>
        <dbReference type="SAM" id="MobiDB-lite"/>
    </source>
</evidence>
<dbReference type="EMBL" id="RKLT01000009">
    <property type="protein sequence ID" value="MBX0296649.1"/>
    <property type="molecule type" value="Genomic_DNA"/>
</dbReference>
<organism evidence="2 3">
    <name type="scientific">Haloarcula nitratireducens</name>
    <dbReference type="NCBI Taxonomy" id="2487749"/>
    <lineage>
        <taxon>Archaea</taxon>
        <taxon>Methanobacteriati</taxon>
        <taxon>Methanobacteriota</taxon>
        <taxon>Stenosarchaea group</taxon>
        <taxon>Halobacteria</taxon>
        <taxon>Halobacteriales</taxon>
        <taxon>Haloarculaceae</taxon>
        <taxon>Haloarcula</taxon>
    </lineage>
</organism>
<accession>A0AAW4PFC7</accession>
<dbReference type="RefSeq" id="WP_220581242.1">
    <property type="nucleotide sequence ID" value="NZ_RKLT01000009.1"/>
</dbReference>
<name>A0AAW4PFC7_9EURY</name>
<evidence type="ECO:0000313" key="3">
    <source>
        <dbReference type="Proteomes" id="UP001430455"/>
    </source>
</evidence>
<reference evidence="2 3" key="1">
    <citation type="submission" date="2021-06" db="EMBL/GenBank/DDBJ databases">
        <title>Halomicroarcula sp. a new haloarchaeum isolated from saline soil.</title>
        <authorList>
            <person name="Duran-Viseras A."/>
            <person name="Sanchez-Porro C."/>
            <person name="Ventosa A."/>
        </authorList>
    </citation>
    <scope>NUCLEOTIDE SEQUENCE [LARGE SCALE GENOMIC DNA]</scope>
    <source>
        <strain evidence="2 3">F27</strain>
    </source>
</reference>
<dbReference type="AlphaFoldDB" id="A0AAW4PFC7"/>